<dbReference type="Pfam" id="PF07714">
    <property type="entry name" value="PK_Tyr_Ser-Thr"/>
    <property type="match status" value="2"/>
</dbReference>
<dbReference type="InterPro" id="IPR003961">
    <property type="entry name" value="FN3_dom"/>
</dbReference>
<feature type="domain" description="FZ" evidence="23">
    <location>
        <begin position="924"/>
        <end position="1060"/>
    </location>
</feature>
<evidence type="ECO:0000256" key="6">
    <source>
        <dbReference type="ARBA" id="ARBA00022692"/>
    </source>
</evidence>
<dbReference type="SMART" id="SM00060">
    <property type="entry name" value="FN3"/>
    <property type="match status" value="2"/>
</dbReference>
<reference evidence="27 28" key="1">
    <citation type="journal article" date="2018" name="Sci. Rep.">
        <title>Comparative analysis of the Pocillopora damicornis genome highlights role of immune system in coral evolution.</title>
        <authorList>
            <person name="Cunning R."/>
            <person name="Bay R.A."/>
            <person name="Gillette P."/>
            <person name="Baker A.C."/>
            <person name="Traylor-Knowles N."/>
        </authorList>
    </citation>
    <scope>NUCLEOTIDE SEQUENCE [LARGE SCALE GENOMIC DNA]</scope>
    <source>
        <strain evidence="27">RSMAS</strain>
        <tissue evidence="27">Whole animal</tissue>
    </source>
</reference>
<keyword evidence="7" id="KW-0677">Repeat</keyword>
<dbReference type="PRINTS" id="PR00018">
    <property type="entry name" value="KRINGLE"/>
</dbReference>
<evidence type="ECO:0000313" key="27">
    <source>
        <dbReference type="EMBL" id="RMX49452.1"/>
    </source>
</evidence>
<dbReference type="FunFam" id="1.10.510.10:FF:000743">
    <property type="entry name" value="Predicted protein"/>
    <property type="match status" value="1"/>
</dbReference>
<dbReference type="Gene3D" id="1.10.510.10">
    <property type="entry name" value="Transferase(Phosphotransferase) domain 1"/>
    <property type="match status" value="2"/>
</dbReference>
<dbReference type="SUPFAM" id="SSF49265">
    <property type="entry name" value="Fibronectin type III"/>
    <property type="match status" value="1"/>
</dbReference>
<evidence type="ECO:0000256" key="5">
    <source>
        <dbReference type="ARBA" id="ARBA00022679"/>
    </source>
</evidence>
<dbReference type="PROSITE" id="PS50070">
    <property type="entry name" value="KRINGLE_2"/>
    <property type="match status" value="2"/>
</dbReference>
<evidence type="ECO:0000256" key="18">
    <source>
        <dbReference type="PROSITE-ProRule" id="PRU00121"/>
    </source>
</evidence>
<dbReference type="InterPro" id="IPR011009">
    <property type="entry name" value="Kinase-like_dom_sf"/>
</dbReference>
<evidence type="ECO:0000256" key="8">
    <source>
        <dbReference type="ARBA" id="ARBA00022741"/>
    </source>
</evidence>
<dbReference type="SMART" id="SM00219">
    <property type="entry name" value="TyrKc"/>
    <property type="match status" value="2"/>
</dbReference>
<dbReference type="InterPro" id="IPR038178">
    <property type="entry name" value="Kringle_sf"/>
</dbReference>
<dbReference type="GO" id="GO:0007169">
    <property type="term" value="P:cell surface receptor protein tyrosine kinase signaling pathway"/>
    <property type="evidence" value="ECO:0007669"/>
    <property type="project" value="TreeGrafter"/>
</dbReference>
<evidence type="ECO:0000256" key="15">
    <source>
        <dbReference type="ARBA" id="ARBA00023170"/>
    </source>
</evidence>
<evidence type="ECO:0000256" key="16">
    <source>
        <dbReference type="ARBA" id="ARBA00023180"/>
    </source>
</evidence>
<dbReference type="PANTHER" id="PTHR24416">
    <property type="entry name" value="TYROSINE-PROTEIN KINASE RECEPTOR"/>
    <property type="match status" value="1"/>
</dbReference>
<dbReference type="Gene3D" id="3.10.100.10">
    <property type="entry name" value="Mannose-Binding Protein A, subunit A"/>
    <property type="match status" value="1"/>
</dbReference>
<evidence type="ECO:0000256" key="1">
    <source>
        <dbReference type="ARBA" id="ARBA00004479"/>
    </source>
</evidence>
<dbReference type="EMBL" id="RCHS01002141">
    <property type="protein sequence ID" value="RMX49452.1"/>
    <property type="molecule type" value="Genomic_DNA"/>
</dbReference>
<comment type="caution">
    <text evidence="18">Lacks conserved residue(s) required for the propagation of feature annotation.</text>
</comment>
<dbReference type="GO" id="GO:0004714">
    <property type="term" value="F:transmembrane receptor protein tyrosine kinase activity"/>
    <property type="evidence" value="ECO:0007669"/>
    <property type="project" value="UniProtKB-EC"/>
</dbReference>
<feature type="domain" description="Kringle" evidence="25">
    <location>
        <begin position="1065"/>
        <end position="1145"/>
    </location>
</feature>
<sequence>MTQGRVIVVLTFLSIILARSDFSDAKSLRTNHGRVNYTEADKECRSKDFRSHLAKIQTIEELQLAKNVSNNTNGIKYWMGLNICVSKSVLDTNGTWKWSDGKAAAGKLTDIVKNYNDTEALSMEPLIFCCVVTHDPFLECINCSEQHAFLCEDFQENNYTQVNSNASCIPAFPPVTASAKNASCIFYEYKGEFCKDIITSLYVYGNQTTLDFGEVETETFKTYFKWFDISEKCQPIIKDLYCRYHFRPCDESLGKPTDRRICRSSCDYLMDDVCKKEADVLKMAVSSSPDFNPNMINCSFYQPANGGDAPECYEWPDIPGDNTNSIDCYFGVGLGYRGNVNVTRSGRTCQSWKSQCPHRHWRIPKDVAKSKNDSNLCRNPDSSAPDGPWCYTTDPNVRWEYCNVSRCPPRSKVKNVQTRYLILTWDEPVNASLHQIQSFTIERWTSRSENVSVAKTVPYPESKMIMNDLEPSTEYTLRLSSNNMYGRSDGVFLTQNTLPDRFIVNLMLIIVLPLGLAFIFIVIVCFKFGSNCNSRPNKVYDETEISIRRNWEEIRRSDVILQHKLGEGAFGEVFKGVVCIKGNARACAVKKLKESILVIVSLAPNGCLLSELKKNRENPYYNDSITSVGFTRVDKLKIARDVACGMSHLASKKCVHRDLAARNVLLGDRNVAMVSDFGLSRDVYESGEYETLSRGMLPVRWMALESLDFFTFNTKTDVWSFGVLLWEIESEGIMPYCELGGAMEIIEYLQSGQILAKPDGCPNEIYDIMKSCWDLDPMKRPSFVDLLASLEKELTKTKDDLLKDKSLLVNEAGWRFWRKNIQSSPPKTELHRRRQSMIGDWKWSDNNTAGIQLIDVVNNFNRTEAQSKEPRKLCCMVTHDTLLECTNCSEEHAFICEDFQESNFTQVDTNSSCVPAFPPVEPSARNASCIFYEYKDTFCKDIITSLYVYGNQSTLDYGEKETNTFGGYFKWFDISPKCRPVMRNLHCRYHFPACDETLDEPKDRGLCRSSCLYLMQDVCKSEMKFLIGASKEAPVFDQKLINCSLYKPANGGDAPECYGWPDIPDCYYGVGVGYRGNVNVTRSGRTCQSWKSQCPHRHWRIPKDVAKSKNDSNLCRNPDSSAPDGPWCYTTDPNVRWEYCNVSRCPPRELPPPPRRFTVENVQTRYFILSWNKPENASLYQIQNYAVERRTSRSENFILVKTVPYPDTQMILENLDPSTEYTIRLSSNNMYGRSEDRFIRKLMLQIVLPLSLASLFVVVVCIKYGPIRNSKRGKVYSENQTPLSTLCHWVEIPRTNVTLQEKLGEGAFGEVYKGVVCMGGQVRACAIKTVKENARERERKDLINELQIMVTVGDHPNVVSLIGACTKSVIVRLAPNGCLLDQLKNRENPYEDDTERQVGFTRVDKVRIARDVACGMSHLASKKCVHRDLAARNVLLGDRNVAMVSDFGMSRDVYESGEYETLCREMLPVRWMALESLEDFVYNTKTDVWSFGVLLWEIESRGKMPYTGLIAREIVEFLRKGKKLSKPEGCPNEIYDLMRSCWNLDPAERPSFAHLLTRLEEELTKNKEDVQEDI</sequence>
<evidence type="ECO:0000256" key="2">
    <source>
        <dbReference type="ARBA" id="ARBA00011902"/>
    </source>
</evidence>
<dbReference type="GO" id="GO:0005524">
    <property type="term" value="F:ATP binding"/>
    <property type="evidence" value="ECO:0007669"/>
    <property type="project" value="UniProtKB-UniRule"/>
</dbReference>
<keyword evidence="6 20" id="KW-0812">Transmembrane</keyword>
<comment type="caution">
    <text evidence="27">The sequence shown here is derived from an EMBL/GenBank/DDBJ whole genome shotgun (WGS) entry which is preliminary data.</text>
</comment>
<dbReference type="Gene3D" id="2.40.20.10">
    <property type="entry name" value="Plasminogen Kringle 4"/>
    <property type="match status" value="2"/>
</dbReference>
<dbReference type="SUPFAM" id="SSF56112">
    <property type="entry name" value="Protein kinase-like (PK-like)"/>
    <property type="match status" value="2"/>
</dbReference>
<dbReference type="InterPro" id="IPR020067">
    <property type="entry name" value="Frizzled_dom"/>
</dbReference>
<dbReference type="FunFam" id="1.10.510.10:FF:000554">
    <property type="entry name" value="Predicted protein"/>
    <property type="match status" value="1"/>
</dbReference>
<feature type="binding site" evidence="19">
    <location>
        <position position="1328"/>
    </location>
    <ligand>
        <name>ATP</name>
        <dbReference type="ChEBI" id="CHEBI:30616"/>
    </ligand>
</feature>
<organism evidence="27 28">
    <name type="scientific">Pocillopora damicornis</name>
    <name type="common">Cauliflower coral</name>
    <name type="synonym">Millepora damicornis</name>
    <dbReference type="NCBI Taxonomy" id="46731"/>
    <lineage>
        <taxon>Eukaryota</taxon>
        <taxon>Metazoa</taxon>
        <taxon>Cnidaria</taxon>
        <taxon>Anthozoa</taxon>
        <taxon>Hexacorallia</taxon>
        <taxon>Scleractinia</taxon>
        <taxon>Astrocoeniina</taxon>
        <taxon>Pocilloporidae</taxon>
        <taxon>Pocillopora</taxon>
    </lineage>
</organism>
<evidence type="ECO:0000256" key="12">
    <source>
        <dbReference type="ARBA" id="ARBA00023136"/>
    </source>
</evidence>
<dbReference type="CDD" id="cd00108">
    <property type="entry name" value="KR"/>
    <property type="match status" value="2"/>
</dbReference>
<dbReference type="InterPro" id="IPR008266">
    <property type="entry name" value="Tyr_kinase_AS"/>
</dbReference>
<dbReference type="InterPro" id="IPR001245">
    <property type="entry name" value="Ser-Thr/Tyr_kinase_cat_dom"/>
</dbReference>
<keyword evidence="13" id="KW-0829">Tyrosine-protein kinase</keyword>
<evidence type="ECO:0000256" key="7">
    <source>
        <dbReference type="ARBA" id="ARBA00022737"/>
    </source>
</evidence>
<keyword evidence="9" id="KW-0418">Kinase</keyword>
<keyword evidence="16" id="KW-0325">Glycoprotein</keyword>
<dbReference type="InterPro" id="IPR000719">
    <property type="entry name" value="Prot_kinase_dom"/>
</dbReference>
<evidence type="ECO:0000259" key="24">
    <source>
        <dbReference type="PROSITE" id="PS50041"/>
    </source>
</evidence>
<dbReference type="PROSITE" id="PS50041">
    <property type="entry name" value="C_TYPE_LECTIN_2"/>
    <property type="match status" value="1"/>
</dbReference>
<dbReference type="Pfam" id="PF00051">
    <property type="entry name" value="Kringle"/>
    <property type="match status" value="2"/>
</dbReference>
<dbReference type="SMART" id="SM00034">
    <property type="entry name" value="CLECT"/>
    <property type="match status" value="1"/>
</dbReference>
<comment type="subcellular location">
    <subcellularLocation>
        <location evidence="1">Membrane</location>
        <topology evidence="1">Single-pass type I membrane protein</topology>
    </subcellularLocation>
</comment>
<keyword evidence="10 19" id="KW-0067">ATP-binding</keyword>
<feature type="domain" description="FZ" evidence="23">
    <location>
        <begin position="179"/>
        <end position="315"/>
    </location>
</feature>
<evidence type="ECO:0000313" key="28">
    <source>
        <dbReference type="Proteomes" id="UP000275408"/>
    </source>
</evidence>
<feature type="transmembrane region" description="Helical" evidence="20">
    <location>
        <begin position="502"/>
        <end position="526"/>
    </location>
</feature>
<dbReference type="GO" id="GO:0005886">
    <property type="term" value="C:plasma membrane"/>
    <property type="evidence" value="ECO:0007669"/>
    <property type="project" value="TreeGrafter"/>
</dbReference>
<dbReference type="PROSITE" id="PS00107">
    <property type="entry name" value="PROTEIN_KINASE_ATP"/>
    <property type="match status" value="2"/>
</dbReference>
<dbReference type="InterPro" id="IPR020635">
    <property type="entry name" value="Tyr_kinase_cat_dom"/>
</dbReference>
<protein>
    <recommendedName>
        <fullName evidence="2">receptor protein-tyrosine kinase</fullName>
        <ecNumber evidence="2">2.7.10.1</ecNumber>
    </recommendedName>
</protein>
<accession>A0A3M6U6Y1</accession>
<evidence type="ECO:0000259" key="22">
    <source>
        <dbReference type="PROSITE" id="PS50011"/>
    </source>
</evidence>
<evidence type="ECO:0000256" key="9">
    <source>
        <dbReference type="ARBA" id="ARBA00022777"/>
    </source>
</evidence>
<keyword evidence="15" id="KW-0675">Receptor</keyword>
<dbReference type="Gene3D" id="1.10.2000.10">
    <property type="entry name" value="Frizzled cysteine-rich domain"/>
    <property type="match status" value="2"/>
</dbReference>
<evidence type="ECO:0000256" key="19">
    <source>
        <dbReference type="PROSITE-ProRule" id="PRU10141"/>
    </source>
</evidence>
<dbReference type="InterPro" id="IPR001304">
    <property type="entry name" value="C-type_lectin-like"/>
</dbReference>
<keyword evidence="12 20" id="KW-0472">Membrane</keyword>
<dbReference type="PROSITE" id="PS00109">
    <property type="entry name" value="PROTEIN_KINASE_TYR"/>
    <property type="match status" value="2"/>
</dbReference>
<feature type="domain" description="Protein kinase" evidence="22">
    <location>
        <begin position="477"/>
        <end position="794"/>
    </location>
</feature>
<dbReference type="CDD" id="cd00037">
    <property type="entry name" value="CLECT"/>
    <property type="match status" value="1"/>
</dbReference>
<dbReference type="Gene3D" id="2.60.40.10">
    <property type="entry name" value="Immunoglobulins"/>
    <property type="match status" value="2"/>
</dbReference>
<dbReference type="Gene3D" id="3.30.200.20">
    <property type="entry name" value="Phosphorylase Kinase, domain 1"/>
    <property type="match status" value="2"/>
</dbReference>
<evidence type="ECO:0000259" key="23">
    <source>
        <dbReference type="PROSITE" id="PS50038"/>
    </source>
</evidence>
<gene>
    <name evidence="27" type="ORF">pdam_00013353</name>
</gene>
<evidence type="ECO:0000256" key="11">
    <source>
        <dbReference type="ARBA" id="ARBA00022989"/>
    </source>
</evidence>
<evidence type="ECO:0000259" key="26">
    <source>
        <dbReference type="PROSITE" id="PS50853"/>
    </source>
</evidence>
<dbReference type="InterPro" id="IPR016186">
    <property type="entry name" value="C-type_lectin-like/link_sf"/>
</dbReference>
<dbReference type="InterPro" id="IPR000001">
    <property type="entry name" value="Kringle"/>
</dbReference>
<feature type="domain" description="Fibronectin type-III" evidence="26">
    <location>
        <begin position="407"/>
        <end position="500"/>
    </location>
</feature>
<dbReference type="InterPro" id="IPR017441">
    <property type="entry name" value="Protein_kinase_ATP_BS"/>
</dbReference>
<evidence type="ECO:0000256" key="14">
    <source>
        <dbReference type="ARBA" id="ARBA00023157"/>
    </source>
</evidence>
<dbReference type="InterPro" id="IPR013783">
    <property type="entry name" value="Ig-like_fold"/>
</dbReference>
<keyword evidence="21" id="KW-0732">Signal</keyword>
<dbReference type="InterPro" id="IPR016187">
    <property type="entry name" value="CTDL_fold"/>
</dbReference>
<dbReference type="Pfam" id="PF00041">
    <property type="entry name" value="fn3"/>
    <property type="match status" value="2"/>
</dbReference>
<keyword evidence="14" id="KW-1015">Disulfide bond</keyword>
<dbReference type="SUPFAM" id="SSF56436">
    <property type="entry name" value="C-type lectin-like"/>
    <property type="match status" value="2"/>
</dbReference>
<evidence type="ECO:0000256" key="10">
    <source>
        <dbReference type="ARBA" id="ARBA00022840"/>
    </source>
</evidence>
<dbReference type="InterPro" id="IPR036116">
    <property type="entry name" value="FN3_sf"/>
</dbReference>
<dbReference type="Pfam" id="PF01392">
    <property type="entry name" value="Fz"/>
    <property type="match status" value="1"/>
</dbReference>
<dbReference type="PROSITE" id="PS50853">
    <property type="entry name" value="FN3"/>
    <property type="match status" value="2"/>
</dbReference>
<feature type="domain" description="Fibronectin type-III" evidence="26">
    <location>
        <begin position="1153"/>
        <end position="1250"/>
    </location>
</feature>
<dbReference type="STRING" id="46731.A0A3M6U6Y1"/>
<keyword evidence="3" id="KW-0597">Phosphoprotein</keyword>
<name>A0A3M6U6Y1_POCDA</name>
<keyword evidence="8 19" id="KW-0547">Nucleotide-binding</keyword>
<keyword evidence="4 18" id="KW-0420">Kringle</keyword>
<dbReference type="CDD" id="cd00192">
    <property type="entry name" value="PTKc"/>
    <property type="match status" value="2"/>
</dbReference>
<dbReference type="InterPro" id="IPR050122">
    <property type="entry name" value="RTK"/>
</dbReference>
<dbReference type="PROSITE" id="PS50011">
    <property type="entry name" value="PROTEIN_KINASE_DOM"/>
    <property type="match status" value="2"/>
</dbReference>
<keyword evidence="5" id="KW-0808">Transferase</keyword>
<dbReference type="InterPro" id="IPR036790">
    <property type="entry name" value="Frizzled_dom_sf"/>
</dbReference>
<evidence type="ECO:0000256" key="13">
    <source>
        <dbReference type="ARBA" id="ARBA00023137"/>
    </source>
</evidence>
<feature type="chain" id="PRO_5018327717" description="receptor protein-tyrosine kinase" evidence="21">
    <location>
        <begin position="19"/>
        <end position="1574"/>
    </location>
</feature>
<evidence type="ECO:0000256" key="21">
    <source>
        <dbReference type="SAM" id="SignalP"/>
    </source>
</evidence>
<dbReference type="InterPro" id="IPR013806">
    <property type="entry name" value="Kringle-like"/>
</dbReference>
<dbReference type="CDD" id="cd00063">
    <property type="entry name" value="FN3"/>
    <property type="match status" value="2"/>
</dbReference>
<proteinExistence type="predicted"/>
<dbReference type="OrthoDB" id="122279at2759"/>
<evidence type="ECO:0000256" key="20">
    <source>
        <dbReference type="SAM" id="Phobius"/>
    </source>
</evidence>
<dbReference type="SUPFAM" id="SSF57440">
    <property type="entry name" value="Kringle-like"/>
    <property type="match status" value="2"/>
</dbReference>
<evidence type="ECO:0000259" key="25">
    <source>
        <dbReference type="PROSITE" id="PS50070"/>
    </source>
</evidence>
<feature type="binding site" evidence="19">
    <location>
        <position position="591"/>
    </location>
    <ligand>
        <name>ATP</name>
        <dbReference type="ChEBI" id="CHEBI:30616"/>
    </ligand>
</feature>
<evidence type="ECO:0000256" key="17">
    <source>
        <dbReference type="ARBA" id="ARBA00051243"/>
    </source>
</evidence>
<feature type="signal peptide" evidence="21">
    <location>
        <begin position="1"/>
        <end position="18"/>
    </location>
</feature>
<dbReference type="PROSITE" id="PS50038">
    <property type="entry name" value="FZ"/>
    <property type="match status" value="2"/>
</dbReference>
<dbReference type="Proteomes" id="UP000275408">
    <property type="component" value="Unassembled WGS sequence"/>
</dbReference>
<dbReference type="PRINTS" id="PR00109">
    <property type="entry name" value="TYRKINASE"/>
</dbReference>
<keyword evidence="11 20" id="KW-1133">Transmembrane helix</keyword>
<evidence type="ECO:0000256" key="4">
    <source>
        <dbReference type="ARBA" id="ARBA00022572"/>
    </source>
</evidence>
<comment type="catalytic activity">
    <reaction evidence="17">
        <text>L-tyrosyl-[protein] + ATP = O-phospho-L-tyrosyl-[protein] + ADP + H(+)</text>
        <dbReference type="Rhea" id="RHEA:10596"/>
        <dbReference type="Rhea" id="RHEA-COMP:10136"/>
        <dbReference type="Rhea" id="RHEA-COMP:20101"/>
        <dbReference type="ChEBI" id="CHEBI:15378"/>
        <dbReference type="ChEBI" id="CHEBI:30616"/>
        <dbReference type="ChEBI" id="CHEBI:46858"/>
        <dbReference type="ChEBI" id="CHEBI:61978"/>
        <dbReference type="ChEBI" id="CHEBI:456216"/>
        <dbReference type="EC" id="2.7.10.1"/>
    </reaction>
</comment>
<keyword evidence="28" id="KW-1185">Reference proteome</keyword>
<dbReference type="GO" id="GO:0043235">
    <property type="term" value="C:receptor complex"/>
    <property type="evidence" value="ECO:0007669"/>
    <property type="project" value="TreeGrafter"/>
</dbReference>
<evidence type="ECO:0000256" key="3">
    <source>
        <dbReference type="ARBA" id="ARBA00022553"/>
    </source>
</evidence>
<dbReference type="PANTHER" id="PTHR24416:SF617">
    <property type="entry name" value="RET ONCOGENE, ISOFORM A"/>
    <property type="match status" value="1"/>
</dbReference>
<feature type="domain" description="C-type lectin" evidence="24">
    <location>
        <begin position="36"/>
        <end position="152"/>
    </location>
</feature>
<feature type="domain" description="Protein kinase" evidence="22">
    <location>
        <begin position="1297"/>
        <end position="1563"/>
    </location>
</feature>
<dbReference type="SMART" id="SM00130">
    <property type="entry name" value="KR"/>
    <property type="match status" value="2"/>
</dbReference>
<feature type="domain" description="Kringle" evidence="25">
    <location>
        <begin position="327"/>
        <end position="407"/>
    </location>
</feature>
<dbReference type="EC" id="2.7.10.1" evidence="2"/>